<reference evidence="3 4" key="1">
    <citation type="submission" date="2014-05" db="EMBL/GenBank/DDBJ databases">
        <title>ATOL: Assembling a taxonomically balanced genome-scale reconstruction of the evolutionary history of the Enterobacteriaceae.</title>
        <authorList>
            <person name="Plunkett G.III."/>
            <person name="Neeno-Eckwall E.C."/>
            <person name="Glasner J.D."/>
            <person name="Perna N.T."/>
        </authorList>
    </citation>
    <scope>NUCLEOTIDE SEQUENCE [LARGE SCALE GENOMIC DNA]</scope>
    <source>
        <strain evidence="3 4">ATCC 33852</strain>
    </source>
</reference>
<dbReference type="InterPro" id="IPR028098">
    <property type="entry name" value="Glyco_trans_4-like_N"/>
</dbReference>
<organism evidence="3 4">
    <name type="scientific">Ewingella americana (strain ATCC 33852 / DSM 4580 / CCUG 14506 / JCM 5911 / LMG 7869 / NCTC 12157 / CDC 1468-78)</name>
    <dbReference type="NCBI Taxonomy" id="910964"/>
    <lineage>
        <taxon>Bacteria</taxon>
        <taxon>Pseudomonadati</taxon>
        <taxon>Pseudomonadota</taxon>
        <taxon>Gammaproteobacteria</taxon>
        <taxon>Enterobacterales</taxon>
        <taxon>Yersiniaceae</taxon>
        <taxon>Ewingella</taxon>
    </lineage>
</organism>
<dbReference type="OrthoDB" id="9792269at2"/>
<evidence type="ECO:0000313" key="4">
    <source>
        <dbReference type="Proteomes" id="UP000028640"/>
    </source>
</evidence>
<dbReference type="SUPFAM" id="SSF53756">
    <property type="entry name" value="UDP-Glycosyltransferase/glycogen phosphorylase"/>
    <property type="match status" value="1"/>
</dbReference>
<dbReference type="PANTHER" id="PTHR12526">
    <property type="entry name" value="GLYCOSYLTRANSFERASE"/>
    <property type="match status" value="1"/>
</dbReference>
<feature type="domain" description="Glycosyl transferase family 1" evidence="1">
    <location>
        <begin position="199"/>
        <end position="343"/>
    </location>
</feature>
<protein>
    <submittedName>
        <fullName evidence="3">Lipopolysaccharide core biosynthesis glycosyltransferase</fullName>
    </submittedName>
</protein>
<accession>A0A085G3V2</accession>
<dbReference type="GO" id="GO:0016757">
    <property type="term" value="F:glycosyltransferase activity"/>
    <property type="evidence" value="ECO:0007669"/>
    <property type="project" value="InterPro"/>
</dbReference>
<dbReference type="InterPro" id="IPR001296">
    <property type="entry name" value="Glyco_trans_1"/>
</dbReference>
<evidence type="ECO:0000259" key="1">
    <source>
        <dbReference type="Pfam" id="PF00534"/>
    </source>
</evidence>
<dbReference type="Pfam" id="PF00534">
    <property type="entry name" value="Glycos_transf_1"/>
    <property type="match status" value="1"/>
</dbReference>
<sequence length="366" mass="41167">MRVLIIIDGLPGGGAEKVVLTLCKGLQSAETDVTLISLRDVCQYPIPDNVTYKVVADTSRSPWRKLTELSRRAKQLDQAIDECEKEHGKFDLILSNLHKTDRIVMKSHIYDSERLWFCIHGILSTTYLGHRKGFDRWNKRRKMAAVYNNKNVVTVSEAVGFDLKNNIQATIRKLEVINNPFNIAEIEALADEPCDMAGQDYLVHVGRFHVQKRHDRLLEAYAQTNLQTPLMLIGTGTDDYINKIKKLASNLNIADRVIFAGFKANPFRYIKHAQQLILSSDSEGFGNVLVESLICGTPVVSTACPGGPVEILEKTGMERGLAEVNAESLSKKILEVYSNPPEIHKEKLDVYGIDYICHKYKALVNK</sequence>
<dbReference type="Proteomes" id="UP000028640">
    <property type="component" value="Unassembled WGS sequence"/>
</dbReference>
<dbReference type="STRING" id="910964.GEAM_3731"/>
<gene>
    <name evidence="3" type="ORF">GEAM_3731</name>
</gene>
<dbReference type="EMBL" id="JMPJ01000068">
    <property type="protein sequence ID" value="KFC78397.1"/>
    <property type="molecule type" value="Genomic_DNA"/>
</dbReference>
<dbReference type="Pfam" id="PF13439">
    <property type="entry name" value="Glyco_transf_4"/>
    <property type="match status" value="1"/>
</dbReference>
<name>A0A085G3V2_EWIA3</name>
<dbReference type="CDD" id="cd03811">
    <property type="entry name" value="GT4_GT28_WabH-like"/>
    <property type="match status" value="1"/>
</dbReference>
<feature type="domain" description="Glycosyltransferase subfamily 4-like N-terminal" evidence="2">
    <location>
        <begin position="13"/>
        <end position="183"/>
    </location>
</feature>
<dbReference type="RefSeq" id="WP_034794523.1">
    <property type="nucleotide sequence ID" value="NZ_JMPJ01000068.1"/>
</dbReference>
<dbReference type="eggNOG" id="COG0438">
    <property type="taxonomic scope" value="Bacteria"/>
</dbReference>
<evidence type="ECO:0000313" key="3">
    <source>
        <dbReference type="EMBL" id="KFC78397.1"/>
    </source>
</evidence>
<comment type="caution">
    <text evidence="3">The sequence shown here is derived from an EMBL/GenBank/DDBJ whole genome shotgun (WGS) entry which is preliminary data.</text>
</comment>
<dbReference type="GO" id="GO:1901135">
    <property type="term" value="P:carbohydrate derivative metabolic process"/>
    <property type="evidence" value="ECO:0007669"/>
    <property type="project" value="UniProtKB-ARBA"/>
</dbReference>
<dbReference type="AlphaFoldDB" id="A0A085G3V2"/>
<evidence type="ECO:0000259" key="2">
    <source>
        <dbReference type="Pfam" id="PF13439"/>
    </source>
</evidence>
<proteinExistence type="predicted"/>
<dbReference type="GeneID" id="78383183"/>
<keyword evidence="3" id="KW-0808">Transferase</keyword>
<dbReference type="PANTHER" id="PTHR12526:SF638">
    <property type="entry name" value="SPORE COAT PROTEIN SA"/>
    <property type="match status" value="1"/>
</dbReference>
<keyword evidence="4" id="KW-1185">Reference proteome</keyword>
<dbReference type="Gene3D" id="3.40.50.2000">
    <property type="entry name" value="Glycogen Phosphorylase B"/>
    <property type="match status" value="2"/>
</dbReference>